<gene>
    <name evidence="1" type="primary">NCL1_28978</name>
    <name evidence="1" type="ORF">TNCV_1813481</name>
</gene>
<evidence type="ECO:0000313" key="1">
    <source>
        <dbReference type="EMBL" id="GFY29771.1"/>
    </source>
</evidence>
<proteinExistence type="predicted"/>
<dbReference type="EMBL" id="BMAU01021389">
    <property type="protein sequence ID" value="GFY29771.1"/>
    <property type="molecule type" value="Genomic_DNA"/>
</dbReference>
<dbReference type="AlphaFoldDB" id="A0A8X6W8X4"/>
<reference evidence="1" key="1">
    <citation type="submission" date="2020-08" db="EMBL/GenBank/DDBJ databases">
        <title>Multicomponent nature underlies the extraordinary mechanical properties of spider dragline silk.</title>
        <authorList>
            <person name="Kono N."/>
            <person name="Nakamura H."/>
            <person name="Mori M."/>
            <person name="Yoshida Y."/>
            <person name="Ohtoshi R."/>
            <person name="Malay A.D."/>
            <person name="Moran D.A.P."/>
            <person name="Tomita M."/>
            <person name="Numata K."/>
            <person name="Arakawa K."/>
        </authorList>
    </citation>
    <scope>NUCLEOTIDE SEQUENCE</scope>
</reference>
<dbReference type="Proteomes" id="UP000887159">
    <property type="component" value="Unassembled WGS sequence"/>
</dbReference>
<evidence type="ECO:0000313" key="2">
    <source>
        <dbReference type="Proteomes" id="UP000887159"/>
    </source>
</evidence>
<accession>A0A8X6W8X4</accession>
<protein>
    <submittedName>
        <fullName evidence="1">Uncharacterized protein</fullName>
    </submittedName>
</protein>
<name>A0A8X6W8X4_TRICX</name>
<comment type="caution">
    <text evidence="1">The sequence shown here is derived from an EMBL/GenBank/DDBJ whole genome shotgun (WGS) entry which is preliminary data.</text>
</comment>
<sequence>MTLSGSLPQINLGVQGVSQGGHHSGAQRVNPEFRVGSYFRIIPEQYFTGVENVVEFFENIDNNLTYYEIPTQLACAYLKGHLTGRALDWFEVLGCRVVEDKVTDYAHLNQALSEQFPVVRNRSELETRFYSSSQKHNQKPSDLVYDLLKIHKILKLEMTMEKLITNIISRLEPQILDYVEVRNPQNTSNLLQIIDKYEERFLNRKIRGSSWESRDIKPNENTLLSNRNRQEIGGKQEVTIDTWTVVDHGKSSIDLRVKGLRIIRDSMVDAEVVNRIIGSTIKAVDKVVRGIVLSEVRMIETDI</sequence>
<organism evidence="1 2">
    <name type="scientific">Trichonephila clavipes</name>
    <name type="common">Golden silk orbweaver</name>
    <name type="synonym">Nephila clavipes</name>
    <dbReference type="NCBI Taxonomy" id="2585209"/>
    <lineage>
        <taxon>Eukaryota</taxon>
        <taxon>Metazoa</taxon>
        <taxon>Ecdysozoa</taxon>
        <taxon>Arthropoda</taxon>
        <taxon>Chelicerata</taxon>
        <taxon>Arachnida</taxon>
        <taxon>Araneae</taxon>
        <taxon>Araneomorphae</taxon>
        <taxon>Entelegynae</taxon>
        <taxon>Araneoidea</taxon>
        <taxon>Nephilidae</taxon>
        <taxon>Trichonephila</taxon>
    </lineage>
</organism>
<keyword evidence="2" id="KW-1185">Reference proteome</keyword>